<sequence>MFSGAVFGQVTRCAGLERTHTEFFLTVHGKYQHREFGLVAPQQFQGLYTVAIWQRNIQYDYVELMLTRQTYGLGRIFSFTSDFHVFAVQEYLPQPLAQDRMIVYQQYFYF</sequence>
<accession>A0A916J084</accession>
<dbReference type="AlphaFoldDB" id="A0A916J084"/>
<comment type="caution">
    <text evidence="1">The sequence shown here is derived from an EMBL/GenBank/DDBJ whole genome shotgun (WGS) entry which is preliminary data.</text>
</comment>
<proteinExistence type="predicted"/>
<evidence type="ECO:0000313" key="1">
    <source>
        <dbReference type="EMBL" id="CAG4882213.1"/>
    </source>
</evidence>
<organism evidence="1 2">
    <name type="scientific">Georgfuchsia toluolica</name>
    <dbReference type="NCBI Taxonomy" id="424218"/>
    <lineage>
        <taxon>Bacteria</taxon>
        <taxon>Pseudomonadati</taxon>
        <taxon>Pseudomonadota</taxon>
        <taxon>Betaproteobacteria</taxon>
        <taxon>Nitrosomonadales</taxon>
        <taxon>Sterolibacteriaceae</taxon>
        <taxon>Georgfuchsia</taxon>
    </lineage>
</organism>
<reference evidence="1" key="1">
    <citation type="submission" date="2021-04" db="EMBL/GenBank/DDBJ databases">
        <authorList>
            <person name="Hornung B."/>
        </authorList>
    </citation>
    <scope>NUCLEOTIDE SEQUENCE</scope>
    <source>
        <strain evidence="1">G5G6</strain>
    </source>
</reference>
<dbReference type="Proteomes" id="UP000742786">
    <property type="component" value="Unassembled WGS sequence"/>
</dbReference>
<keyword evidence="2" id="KW-1185">Reference proteome</keyword>
<gene>
    <name evidence="1" type="ORF">GTOL_10095</name>
</gene>
<name>A0A916J084_9PROT</name>
<protein>
    <submittedName>
        <fullName evidence="1">Uncharacterized protein</fullName>
    </submittedName>
</protein>
<evidence type="ECO:0000313" key="2">
    <source>
        <dbReference type="Proteomes" id="UP000742786"/>
    </source>
</evidence>
<dbReference type="EMBL" id="CAJQUM010000001">
    <property type="protein sequence ID" value="CAG4882213.1"/>
    <property type="molecule type" value="Genomic_DNA"/>
</dbReference>